<dbReference type="InterPro" id="IPR006823">
    <property type="entry name" value="Ceramidase_alk"/>
</dbReference>
<dbReference type="Proteomes" id="UP001501288">
    <property type="component" value="Unassembled WGS sequence"/>
</dbReference>
<evidence type="ECO:0000259" key="3">
    <source>
        <dbReference type="Pfam" id="PF17048"/>
    </source>
</evidence>
<accession>A0ABN2BQX6</accession>
<dbReference type="Gene3D" id="2.60.40.2300">
    <property type="entry name" value="Neutral/alkaline non-lysosomal ceramidase, C-terminal domain"/>
    <property type="match status" value="1"/>
</dbReference>
<feature type="region of interest" description="Disordered" evidence="2">
    <location>
        <begin position="1"/>
        <end position="65"/>
    </location>
</feature>
<dbReference type="InterPro" id="IPR031331">
    <property type="entry name" value="NEUT/ALK_ceramidase_C"/>
</dbReference>
<dbReference type="EMBL" id="BAAANV010000037">
    <property type="protein sequence ID" value="GAA1544938.1"/>
    <property type="molecule type" value="Genomic_DNA"/>
</dbReference>
<protein>
    <recommendedName>
        <fullName evidence="3">Neutral/alkaline non-lysosomal ceramidase C-terminal domain-containing protein</fullName>
    </recommendedName>
</protein>
<keyword evidence="5" id="KW-1185">Reference proteome</keyword>
<name>A0ABN2BQX6_9MICO</name>
<dbReference type="PANTHER" id="PTHR12670">
    <property type="entry name" value="CERAMIDASE"/>
    <property type="match status" value="1"/>
</dbReference>
<dbReference type="PANTHER" id="PTHR12670:SF1">
    <property type="entry name" value="NEUTRAL CERAMIDASE"/>
    <property type="match status" value="1"/>
</dbReference>
<feature type="compositionally biased region" description="Polar residues" evidence="2">
    <location>
        <begin position="1"/>
        <end position="18"/>
    </location>
</feature>
<comment type="similarity">
    <text evidence="1">Belongs to the neutral ceramidase family.</text>
</comment>
<evidence type="ECO:0000256" key="2">
    <source>
        <dbReference type="SAM" id="MobiDB-lite"/>
    </source>
</evidence>
<evidence type="ECO:0000256" key="1">
    <source>
        <dbReference type="ARBA" id="ARBA00009835"/>
    </source>
</evidence>
<organism evidence="4 5">
    <name type="scientific">Dermacoccus barathri</name>
    <dbReference type="NCBI Taxonomy" id="322601"/>
    <lineage>
        <taxon>Bacteria</taxon>
        <taxon>Bacillati</taxon>
        <taxon>Actinomycetota</taxon>
        <taxon>Actinomycetes</taxon>
        <taxon>Micrococcales</taxon>
        <taxon>Dermacoccaceae</taxon>
        <taxon>Dermacoccus</taxon>
    </lineage>
</organism>
<dbReference type="Pfam" id="PF17048">
    <property type="entry name" value="Ceramidse_alk_C"/>
    <property type="match status" value="1"/>
</dbReference>
<sequence length="152" mass="16952">MRDGTSVSNQVTPTTKSGGASRAGVVLDDKPPSQSFGQVLTQPKASYSRGQTATAVFRGGHPKNDFRTQRSFLEVQRKEGSQWVTYLTDRDWDTSYTWKREGASYSRTTVDWRIRGDVPAGTYRLVQTGDWTNGWNGKVSPYTGTSQEFTVN</sequence>
<proteinExistence type="inferred from homology"/>
<comment type="caution">
    <text evidence="4">The sequence shown here is derived from an EMBL/GenBank/DDBJ whole genome shotgun (WGS) entry which is preliminary data.</text>
</comment>
<feature type="compositionally biased region" description="Polar residues" evidence="2">
    <location>
        <begin position="32"/>
        <end position="54"/>
    </location>
</feature>
<gene>
    <name evidence="4" type="ORF">GCM10009762_17830</name>
</gene>
<evidence type="ECO:0000313" key="5">
    <source>
        <dbReference type="Proteomes" id="UP001501288"/>
    </source>
</evidence>
<dbReference type="InterPro" id="IPR038445">
    <property type="entry name" value="NCDase_C_sf"/>
</dbReference>
<reference evidence="4 5" key="1">
    <citation type="journal article" date="2019" name="Int. J. Syst. Evol. Microbiol.">
        <title>The Global Catalogue of Microorganisms (GCM) 10K type strain sequencing project: providing services to taxonomists for standard genome sequencing and annotation.</title>
        <authorList>
            <consortium name="The Broad Institute Genomics Platform"/>
            <consortium name="The Broad Institute Genome Sequencing Center for Infectious Disease"/>
            <person name="Wu L."/>
            <person name="Ma J."/>
        </authorList>
    </citation>
    <scope>NUCLEOTIDE SEQUENCE [LARGE SCALE GENOMIC DNA]</scope>
    <source>
        <strain evidence="4 5">JCM 14588</strain>
    </source>
</reference>
<feature type="domain" description="Neutral/alkaline non-lysosomal ceramidase C-terminal" evidence="3">
    <location>
        <begin position="21"/>
        <end position="151"/>
    </location>
</feature>
<evidence type="ECO:0000313" key="4">
    <source>
        <dbReference type="EMBL" id="GAA1544938.1"/>
    </source>
</evidence>